<keyword evidence="5" id="KW-0961">Cell wall biogenesis/degradation</keyword>
<evidence type="ECO:0000256" key="3">
    <source>
        <dbReference type="ARBA" id="ARBA00011901"/>
    </source>
</evidence>
<accession>A0A085JC34</accession>
<protein>
    <recommendedName>
        <fullName evidence="3">N-acetylmuramoyl-L-alanine amidase</fullName>
        <ecNumber evidence="3">3.5.1.28</ecNumber>
    </recommendedName>
</protein>
<dbReference type="GO" id="GO:0019867">
    <property type="term" value="C:outer membrane"/>
    <property type="evidence" value="ECO:0007669"/>
    <property type="project" value="TreeGrafter"/>
</dbReference>
<evidence type="ECO:0000313" key="8">
    <source>
        <dbReference type="EMBL" id="KFD18030.1"/>
    </source>
</evidence>
<organism evidence="8 9">
    <name type="scientific">Tatumella ptyseos ATCC 33301</name>
    <dbReference type="NCBI Taxonomy" id="1005995"/>
    <lineage>
        <taxon>Bacteria</taxon>
        <taxon>Pseudomonadati</taxon>
        <taxon>Pseudomonadota</taxon>
        <taxon>Gammaproteobacteria</taxon>
        <taxon>Enterobacterales</taxon>
        <taxon>Erwiniaceae</taxon>
        <taxon>Tatumella</taxon>
    </lineage>
</organism>
<sequence>MQFRSLEICINARQSQKSSTKFCQSAGACVCFSLFILVVLAGRMKKNWLWIALLVSGCHSGTEHRQVFTVDHHLNARSQEPRVKMVVLHYTAEDNARSLHLLSQGEVSAHYLITSPDGKPSPAVTVYQLVPESRVAWHAGVSGWRGYTHLNSISIGIELVNPGYYRKGDRTTCTLYPPAQIDALENLLQTVVKRYAITPVNIVGHSDVAPLRKQDPGPCFPWHLLAKAGLGAWPDAGAVAQFLAGHSARDPADPRELMTLLARYGYPVTDPGSPGEQAGVISAFQMHFRPARVTGKADAETEAIARALLQKYGTAH</sequence>
<dbReference type="SMART" id="SM00644">
    <property type="entry name" value="Ami_2"/>
    <property type="match status" value="1"/>
</dbReference>
<dbReference type="SUPFAM" id="SSF55846">
    <property type="entry name" value="N-acetylmuramoyl-L-alanine amidase-like"/>
    <property type="match status" value="1"/>
</dbReference>
<keyword evidence="6" id="KW-0812">Transmembrane</keyword>
<dbReference type="InterPro" id="IPR002502">
    <property type="entry name" value="Amidase_domain"/>
</dbReference>
<keyword evidence="6" id="KW-1133">Transmembrane helix</keyword>
<comment type="caution">
    <text evidence="8">The sequence shown here is derived from an EMBL/GenBank/DDBJ whole genome shotgun (WGS) entry which is preliminary data.</text>
</comment>
<dbReference type="GO" id="GO:0009253">
    <property type="term" value="P:peptidoglycan catabolic process"/>
    <property type="evidence" value="ECO:0007669"/>
    <property type="project" value="InterPro"/>
</dbReference>
<dbReference type="AlphaFoldDB" id="A0A085JC34"/>
<dbReference type="InterPro" id="IPR036366">
    <property type="entry name" value="PGBDSf"/>
</dbReference>
<dbReference type="SUPFAM" id="SSF47090">
    <property type="entry name" value="PGBD-like"/>
    <property type="match status" value="1"/>
</dbReference>
<reference evidence="8 9" key="1">
    <citation type="submission" date="2014-05" db="EMBL/GenBank/DDBJ databases">
        <title>ATOL: Assembling a taxonomically balanced genome-scale reconstruction of the evolutionary history of the Enterobacteriaceae.</title>
        <authorList>
            <person name="Plunkett G.III."/>
            <person name="Neeno-Eckwall E.C."/>
            <person name="Glasner J.D."/>
            <person name="Perna N.T."/>
        </authorList>
    </citation>
    <scope>NUCLEOTIDE SEQUENCE [LARGE SCALE GENOMIC DNA]</scope>
    <source>
        <strain evidence="8 9">ATCC 33301</strain>
    </source>
</reference>
<dbReference type="GO" id="GO:0009254">
    <property type="term" value="P:peptidoglycan turnover"/>
    <property type="evidence" value="ECO:0007669"/>
    <property type="project" value="TreeGrafter"/>
</dbReference>
<dbReference type="InterPro" id="IPR051206">
    <property type="entry name" value="NAMLAA_amidase_2"/>
</dbReference>
<dbReference type="InterPro" id="IPR036365">
    <property type="entry name" value="PGBD-like_sf"/>
</dbReference>
<dbReference type="InterPro" id="IPR036505">
    <property type="entry name" value="Amidase/PGRP_sf"/>
</dbReference>
<dbReference type="Pfam" id="PF01510">
    <property type="entry name" value="Amidase_2"/>
    <property type="match status" value="1"/>
</dbReference>
<keyword evidence="4 8" id="KW-0378">Hydrolase</keyword>
<dbReference type="PANTHER" id="PTHR30417:SF1">
    <property type="entry name" value="N-ACETYLMURAMOYL-L-ALANINE AMIDASE AMID"/>
    <property type="match status" value="1"/>
</dbReference>
<gene>
    <name evidence="8" type="primary">amiD</name>
    <name evidence="8" type="ORF">GTPT_2762</name>
</gene>
<proteinExistence type="inferred from homology"/>
<evidence type="ECO:0000256" key="6">
    <source>
        <dbReference type="SAM" id="Phobius"/>
    </source>
</evidence>
<keyword evidence="9" id="KW-1185">Reference proteome</keyword>
<evidence type="ECO:0000313" key="9">
    <source>
        <dbReference type="Proteomes" id="UP000028602"/>
    </source>
</evidence>
<evidence type="ECO:0000259" key="7">
    <source>
        <dbReference type="SMART" id="SM00644"/>
    </source>
</evidence>
<name>A0A085JC34_9GAMM</name>
<dbReference type="Gene3D" id="3.40.80.10">
    <property type="entry name" value="Peptidoglycan recognition protein-like"/>
    <property type="match status" value="1"/>
</dbReference>
<feature type="transmembrane region" description="Helical" evidence="6">
    <location>
        <begin position="25"/>
        <end position="42"/>
    </location>
</feature>
<dbReference type="Gene3D" id="1.10.101.10">
    <property type="entry name" value="PGBD-like superfamily/PGBD"/>
    <property type="match status" value="1"/>
</dbReference>
<evidence type="ECO:0000256" key="5">
    <source>
        <dbReference type="ARBA" id="ARBA00023316"/>
    </source>
</evidence>
<dbReference type="eggNOG" id="COG3023">
    <property type="taxonomic scope" value="Bacteria"/>
</dbReference>
<dbReference type="EC" id="3.5.1.28" evidence="3"/>
<evidence type="ECO:0000256" key="2">
    <source>
        <dbReference type="ARBA" id="ARBA00007553"/>
    </source>
</evidence>
<evidence type="ECO:0000256" key="1">
    <source>
        <dbReference type="ARBA" id="ARBA00001561"/>
    </source>
</evidence>
<dbReference type="PANTHER" id="PTHR30417">
    <property type="entry name" value="N-ACETYLMURAMOYL-L-ALANINE AMIDASE AMID"/>
    <property type="match status" value="1"/>
</dbReference>
<dbReference type="EMBL" id="JMPR01000041">
    <property type="protein sequence ID" value="KFD18030.1"/>
    <property type="molecule type" value="Genomic_DNA"/>
</dbReference>
<keyword evidence="6" id="KW-0472">Membrane</keyword>
<dbReference type="GO" id="GO:0008745">
    <property type="term" value="F:N-acetylmuramoyl-L-alanine amidase activity"/>
    <property type="evidence" value="ECO:0007669"/>
    <property type="project" value="UniProtKB-EC"/>
</dbReference>
<comment type="similarity">
    <text evidence="2">Belongs to the N-acetylmuramoyl-L-alanine amidase 2 family.</text>
</comment>
<feature type="domain" description="N-acetylmuramoyl-L-alanine amidase" evidence="7">
    <location>
        <begin position="71"/>
        <end position="217"/>
    </location>
</feature>
<evidence type="ECO:0000256" key="4">
    <source>
        <dbReference type="ARBA" id="ARBA00022801"/>
    </source>
</evidence>
<comment type="catalytic activity">
    <reaction evidence="1">
        <text>Hydrolyzes the link between N-acetylmuramoyl residues and L-amino acid residues in certain cell-wall glycopeptides.</text>
        <dbReference type="EC" id="3.5.1.28"/>
    </reaction>
</comment>
<dbReference type="FunFam" id="3.40.80.10:FF:000003">
    <property type="entry name" value="N-acetylmuramoyl-L-alanine amidase"/>
    <property type="match status" value="1"/>
</dbReference>
<dbReference type="GO" id="GO:0071555">
    <property type="term" value="P:cell wall organization"/>
    <property type="evidence" value="ECO:0007669"/>
    <property type="project" value="UniProtKB-KW"/>
</dbReference>
<dbReference type="Proteomes" id="UP000028602">
    <property type="component" value="Unassembled WGS sequence"/>
</dbReference>
<dbReference type="CDD" id="cd06583">
    <property type="entry name" value="PGRP"/>
    <property type="match status" value="1"/>
</dbReference>